<dbReference type="InterPro" id="IPR031100">
    <property type="entry name" value="LOG_fam"/>
</dbReference>
<dbReference type="SUPFAM" id="SSF102405">
    <property type="entry name" value="MCP/YpsA-like"/>
    <property type="match status" value="1"/>
</dbReference>
<dbReference type="NCBIfam" id="TIGR00730">
    <property type="entry name" value="Rossman fold protein, TIGR00730 family"/>
    <property type="match status" value="1"/>
</dbReference>
<evidence type="ECO:0000256" key="1">
    <source>
        <dbReference type="ARBA" id="ARBA00006763"/>
    </source>
</evidence>
<dbReference type="AlphaFoldDB" id="A0A3M0G3E4"/>
<dbReference type="GO" id="GO:0102682">
    <property type="term" value="F:cytokinin riboside 5'-monophosphate phosphoribohydrolase activity"/>
    <property type="evidence" value="ECO:0007669"/>
    <property type="project" value="RHEA"/>
</dbReference>
<dbReference type="EMBL" id="REGC01000020">
    <property type="protein sequence ID" value="RMB56722.1"/>
    <property type="molecule type" value="Genomic_DNA"/>
</dbReference>
<comment type="similarity">
    <text evidence="1 2">Belongs to the LOG family.</text>
</comment>
<gene>
    <name evidence="3" type="ORF">D9543_10745</name>
</gene>
<evidence type="ECO:0000313" key="4">
    <source>
        <dbReference type="Proteomes" id="UP000270649"/>
    </source>
</evidence>
<reference evidence="3 4" key="1">
    <citation type="submission" date="2018-10" db="EMBL/GenBank/DDBJ databases">
        <title>Corynebacterium macginleyi genome sequencing and assembly of the type strain and two clinical samples.</title>
        <authorList>
            <person name="Bernier A.-M."/>
            <person name="Bernard K."/>
        </authorList>
    </citation>
    <scope>NUCLEOTIDE SEQUENCE [LARGE SCALE GENOMIC DNA]</scope>
    <source>
        <strain evidence="3 4">NML 120205</strain>
    </source>
</reference>
<evidence type="ECO:0000256" key="2">
    <source>
        <dbReference type="RuleBase" id="RU363015"/>
    </source>
</evidence>
<dbReference type="EC" id="3.2.2.n1" evidence="2"/>
<dbReference type="Pfam" id="PF03641">
    <property type="entry name" value="Lysine_decarbox"/>
    <property type="match status" value="1"/>
</dbReference>
<dbReference type="GO" id="GO:0005829">
    <property type="term" value="C:cytosol"/>
    <property type="evidence" value="ECO:0007669"/>
    <property type="project" value="TreeGrafter"/>
</dbReference>
<comment type="caution">
    <text evidence="3">The sequence shown here is derived from an EMBL/GenBank/DDBJ whole genome shotgun (WGS) entry which is preliminary data.</text>
</comment>
<dbReference type="Proteomes" id="UP000270649">
    <property type="component" value="Unassembled WGS sequence"/>
</dbReference>
<keyword evidence="2" id="KW-0203">Cytokinin biosynthesis</keyword>
<organism evidence="3 4">
    <name type="scientific">Corynebacterium macginleyi</name>
    <dbReference type="NCBI Taxonomy" id="38290"/>
    <lineage>
        <taxon>Bacteria</taxon>
        <taxon>Bacillati</taxon>
        <taxon>Actinomycetota</taxon>
        <taxon>Actinomycetes</taxon>
        <taxon>Mycobacteriales</taxon>
        <taxon>Corynebacteriaceae</taxon>
        <taxon>Corynebacterium</taxon>
    </lineage>
</organism>
<evidence type="ECO:0000313" key="3">
    <source>
        <dbReference type="EMBL" id="RMB56722.1"/>
    </source>
</evidence>
<protein>
    <recommendedName>
        <fullName evidence="2">Cytokinin riboside 5'-monophosphate phosphoribohydrolase</fullName>
        <ecNumber evidence="2">3.2.2.n1</ecNumber>
    </recommendedName>
</protein>
<dbReference type="Gene3D" id="3.40.50.450">
    <property type="match status" value="1"/>
</dbReference>
<name>A0A3M0G3E4_9CORY</name>
<accession>A0A3M0G3E4</accession>
<proteinExistence type="inferred from homology"/>
<dbReference type="PANTHER" id="PTHR31223">
    <property type="entry name" value="LOG FAMILY PROTEIN YJL055W"/>
    <property type="match status" value="1"/>
</dbReference>
<sequence>MEMGQKFPMLGRMRSVAVYCGSAEGNSPAYSATAQQLGDELARRGLNLVYGGGNIGLMREVANSCLYAGGTVTGVMPQALVDLEISHPGLTRLEVVGSMAERKTRMEQLADAFICLPGGAGTLEEVTEVLTQQQLGSIRGPVGLVNVEGFWQPFYDMYAAMAEAGFILPRYVKSLVIEDSPAAVLDGFAGWHYPGTKWDND</sequence>
<comment type="catalytic activity">
    <reaction evidence="2">
        <text>9-ribosyl-trans-zeatin 5'-phosphate + H2O = trans-zeatin + D-ribose 5-phosphate</text>
        <dbReference type="Rhea" id="RHEA:48564"/>
        <dbReference type="ChEBI" id="CHEBI:15377"/>
        <dbReference type="ChEBI" id="CHEBI:16522"/>
        <dbReference type="ChEBI" id="CHEBI:78346"/>
        <dbReference type="ChEBI" id="CHEBI:87947"/>
        <dbReference type="EC" id="3.2.2.n1"/>
    </reaction>
</comment>
<dbReference type="InterPro" id="IPR005269">
    <property type="entry name" value="LOG"/>
</dbReference>
<keyword evidence="2" id="KW-0378">Hydrolase</keyword>
<dbReference type="GO" id="GO:0009691">
    <property type="term" value="P:cytokinin biosynthetic process"/>
    <property type="evidence" value="ECO:0007669"/>
    <property type="project" value="UniProtKB-UniRule"/>
</dbReference>
<dbReference type="PANTHER" id="PTHR31223:SF70">
    <property type="entry name" value="LOG FAMILY PROTEIN YJL055W"/>
    <property type="match status" value="1"/>
</dbReference>
<comment type="catalytic activity">
    <reaction evidence="2">
        <text>N(6)-(dimethylallyl)adenosine 5'-phosphate + H2O = N(6)-dimethylallyladenine + D-ribose 5-phosphate</text>
        <dbReference type="Rhea" id="RHEA:48560"/>
        <dbReference type="ChEBI" id="CHEBI:15377"/>
        <dbReference type="ChEBI" id="CHEBI:17660"/>
        <dbReference type="ChEBI" id="CHEBI:57526"/>
        <dbReference type="ChEBI" id="CHEBI:78346"/>
        <dbReference type="EC" id="3.2.2.n1"/>
    </reaction>
</comment>